<protein>
    <submittedName>
        <fullName evidence="2">Uncharacterized protein</fullName>
    </submittedName>
</protein>
<feature type="compositionally biased region" description="Basic and acidic residues" evidence="1">
    <location>
        <begin position="391"/>
        <end position="404"/>
    </location>
</feature>
<reference evidence="2" key="2">
    <citation type="submission" date="2024-06" db="UniProtKB">
        <authorList>
            <consortium name="EnsemblMetazoa"/>
        </authorList>
    </citation>
    <scope>IDENTIFICATION</scope>
</reference>
<organism evidence="2 3">
    <name type="scientific">Amphimedon queenslandica</name>
    <name type="common">Sponge</name>
    <dbReference type="NCBI Taxonomy" id="400682"/>
    <lineage>
        <taxon>Eukaryota</taxon>
        <taxon>Metazoa</taxon>
        <taxon>Porifera</taxon>
        <taxon>Demospongiae</taxon>
        <taxon>Heteroscleromorpha</taxon>
        <taxon>Haplosclerida</taxon>
        <taxon>Niphatidae</taxon>
        <taxon>Amphimedon</taxon>
    </lineage>
</organism>
<dbReference type="EnsemblMetazoa" id="XM_019999042.1">
    <property type="protein sequence ID" value="XP_019854601.1"/>
    <property type="gene ID" value="LOC109583620"/>
</dbReference>
<dbReference type="RefSeq" id="XP_019854601.1">
    <property type="nucleotide sequence ID" value="XM_019999042.1"/>
</dbReference>
<feature type="region of interest" description="Disordered" evidence="1">
    <location>
        <begin position="385"/>
        <end position="458"/>
    </location>
</feature>
<evidence type="ECO:0000313" key="2">
    <source>
        <dbReference type="EnsemblMetazoa" id="XP_019854601.1"/>
    </source>
</evidence>
<keyword evidence="3" id="KW-1185">Reference proteome</keyword>
<dbReference type="KEGG" id="aqu:109583620"/>
<dbReference type="Proteomes" id="UP000007879">
    <property type="component" value="Unassembled WGS sequence"/>
</dbReference>
<evidence type="ECO:0000313" key="3">
    <source>
        <dbReference type="Proteomes" id="UP000007879"/>
    </source>
</evidence>
<feature type="compositionally biased region" description="Basic residues" evidence="1">
    <location>
        <begin position="416"/>
        <end position="429"/>
    </location>
</feature>
<name>A0AAN0JCX7_AMPQE</name>
<dbReference type="GeneID" id="109583620"/>
<accession>A0AAN0JCX7</accession>
<proteinExistence type="predicted"/>
<sequence>MALHKRWLQVNPQASWRCVNVALKQCKENKLARDIERKTTVSTQRTCNDDIKVLTNANPDPIVAGNPKDILRTHSAKLTDAIATNLYRVTDALYAERLIPLNTKEEVYARATGLNDSRKSSQLVNVLQKQLGASLNPKQFLIETCHVLTKQQHCILTDIATSILHQLGQSIPDNVSSHTVPPLPADDISNTPVTNIRDKLYNLPADVTKIRETKLSVSDQFIDWKGYGLRIKLLNKLSSEITVHATALVGGKLFELPENTILVSVIYAVSTSIPLLMRLELQHCVDLKNHPSMSCYLRFATASINDGSPYKLTLKKGNFKSSASSGYGSFDYNTNCFICILGLKKGTVNGSIDHEIMKQEQKQKGSRKQHKTYQLRKYAQKECQQGKLRKHGQDKQKNEGEVVGKLKTTSIMQQKQKQKGSRKQHKNYQLRKDAQMGYQQAKLRKHANGQDKQKNKGGAVAVLFL</sequence>
<evidence type="ECO:0000256" key="1">
    <source>
        <dbReference type="SAM" id="MobiDB-lite"/>
    </source>
</evidence>
<reference evidence="3" key="1">
    <citation type="journal article" date="2010" name="Nature">
        <title>The Amphimedon queenslandica genome and the evolution of animal complexity.</title>
        <authorList>
            <person name="Srivastava M."/>
            <person name="Simakov O."/>
            <person name="Chapman J."/>
            <person name="Fahey B."/>
            <person name="Gauthier M.E."/>
            <person name="Mitros T."/>
            <person name="Richards G.S."/>
            <person name="Conaco C."/>
            <person name="Dacre M."/>
            <person name="Hellsten U."/>
            <person name="Larroux C."/>
            <person name="Putnam N.H."/>
            <person name="Stanke M."/>
            <person name="Adamska M."/>
            <person name="Darling A."/>
            <person name="Degnan S.M."/>
            <person name="Oakley T.H."/>
            <person name="Plachetzki D.C."/>
            <person name="Zhai Y."/>
            <person name="Adamski M."/>
            <person name="Calcino A."/>
            <person name="Cummins S.F."/>
            <person name="Goodstein D.M."/>
            <person name="Harris C."/>
            <person name="Jackson D.J."/>
            <person name="Leys S.P."/>
            <person name="Shu S."/>
            <person name="Woodcroft B.J."/>
            <person name="Vervoort M."/>
            <person name="Kosik K.S."/>
            <person name="Manning G."/>
            <person name="Degnan B.M."/>
            <person name="Rokhsar D.S."/>
        </authorList>
    </citation>
    <scope>NUCLEOTIDE SEQUENCE [LARGE SCALE GENOMIC DNA]</scope>
</reference>
<dbReference type="AlphaFoldDB" id="A0AAN0JCX7"/>